<organism evidence="1">
    <name type="scientific">Anguilla anguilla</name>
    <name type="common">European freshwater eel</name>
    <name type="synonym">Muraena anguilla</name>
    <dbReference type="NCBI Taxonomy" id="7936"/>
    <lineage>
        <taxon>Eukaryota</taxon>
        <taxon>Metazoa</taxon>
        <taxon>Chordata</taxon>
        <taxon>Craniata</taxon>
        <taxon>Vertebrata</taxon>
        <taxon>Euteleostomi</taxon>
        <taxon>Actinopterygii</taxon>
        <taxon>Neopterygii</taxon>
        <taxon>Teleostei</taxon>
        <taxon>Anguilliformes</taxon>
        <taxon>Anguillidae</taxon>
        <taxon>Anguilla</taxon>
    </lineage>
</organism>
<proteinExistence type="predicted"/>
<protein>
    <submittedName>
        <fullName evidence="1">Uncharacterized protein</fullName>
    </submittedName>
</protein>
<evidence type="ECO:0000313" key="1">
    <source>
        <dbReference type="EMBL" id="JAH06743.1"/>
    </source>
</evidence>
<dbReference type="EMBL" id="GBXM01101834">
    <property type="protein sequence ID" value="JAH06743.1"/>
    <property type="molecule type" value="Transcribed_RNA"/>
</dbReference>
<dbReference type="AlphaFoldDB" id="A0A0E9PSD1"/>
<reference evidence="1" key="2">
    <citation type="journal article" date="2015" name="Fish Shellfish Immunol.">
        <title>Early steps in the European eel (Anguilla anguilla)-Vibrio vulnificus interaction in the gills: Role of the RtxA13 toxin.</title>
        <authorList>
            <person name="Callol A."/>
            <person name="Pajuelo D."/>
            <person name="Ebbesson L."/>
            <person name="Teles M."/>
            <person name="MacKenzie S."/>
            <person name="Amaro C."/>
        </authorList>
    </citation>
    <scope>NUCLEOTIDE SEQUENCE</scope>
</reference>
<sequence length="95" mass="10281">MDTVLNDPGCHPIRTLLISHVALAPGQSRAGTGGTAMTATSLILKEIEQQHRRPTEHLDACAPQQPNMSHPPCPLDISTLQLLTIIQALNTSMRH</sequence>
<accession>A0A0E9PSD1</accession>
<reference evidence="1" key="1">
    <citation type="submission" date="2014-11" db="EMBL/GenBank/DDBJ databases">
        <authorList>
            <person name="Amaro Gonzalez C."/>
        </authorList>
    </citation>
    <scope>NUCLEOTIDE SEQUENCE</scope>
</reference>
<name>A0A0E9PSD1_ANGAN</name>